<dbReference type="GO" id="GO:0005777">
    <property type="term" value="C:peroxisome"/>
    <property type="evidence" value="ECO:0007669"/>
    <property type="project" value="TreeGrafter"/>
</dbReference>
<dbReference type="AlphaFoldDB" id="A0AAQ3KFW2"/>
<name>A0AAQ3KFW2_9LILI</name>
<dbReference type="PANTHER" id="PTHR43296:SF2">
    <property type="entry name" value="PEROXISOMAL 2,4-DIENOYL-COA REDUCTASE [(3E)-ENOYL-COA-PRODUCING]"/>
    <property type="match status" value="1"/>
</dbReference>
<dbReference type="InterPro" id="IPR002347">
    <property type="entry name" value="SDR_fam"/>
</dbReference>
<dbReference type="PANTHER" id="PTHR43296">
    <property type="entry name" value="PEROXISOMAL 2,4-DIENOYL-COA REDUCTASE"/>
    <property type="match status" value="1"/>
</dbReference>
<dbReference type="SUPFAM" id="SSF51735">
    <property type="entry name" value="NAD(P)-binding Rossmann-fold domains"/>
    <property type="match status" value="1"/>
</dbReference>
<reference evidence="7 8" key="1">
    <citation type="submission" date="2023-10" db="EMBL/GenBank/DDBJ databases">
        <title>Chromosome-scale genome assembly provides insights into flower coloration mechanisms of Canna indica.</title>
        <authorList>
            <person name="Li C."/>
        </authorList>
    </citation>
    <scope>NUCLEOTIDE SEQUENCE [LARGE SCALE GENOMIC DNA]</scope>
    <source>
        <tissue evidence="7">Flower</tissue>
    </source>
</reference>
<gene>
    <name evidence="7" type="ORF">Cni_G16338</name>
</gene>
<dbReference type="Proteomes" id="UP001327560">
    <property type="component" value="Chromosome 5"/>
</dbReference>
<keyword evidence="2" id="KW-0560">Oxidoreductase</keyword>
<dbReference type="GO" id="GO:0009062">
    <property type="term" value="P:fatty acid catabolic process"/>
    <property type="evidence" value="ECO:0007669"/>
    <property type="project" value="InterPro"/>
</dbReference>
<evidence type="ECO:0000313" key="7">
    <source>
        <dbReference type="EMBL" id="WOL07594.1"/>
    </source>
</evidence>
<dbReference type="EMBL" id="CP136894">
    <property type="protein sequence ID" value="WOL07594.1"/>
    <property type="molecule type" value="Genomic_DNA"/>
</dbReference>
<dbReference type="Gene3D" id="3.40.50.720">
    <property type="entry name" value="NAD(P)-binding Rossmann-like Domain"/>
    <property type="match status" value="1"/>
</dbReference>
<feature type="signal peptide" evidence="6">
    <location>
        <begin position="1"/>
        <end position="45"/>
    </location>
</feature>
<accession>A0AAQ3KFW2</accession>
<dbReference type="InterPro" id="IPR036291">
    <property type="entry name" value="NAD(P)-bd_dom_sf"/>
</dbReference>
<dbReference type="EC" id="1.3.1.124" evidence="3"/>
<comment type="catalytic activity">
    <reaction evidence="4">
        <text>a (2E,4E)-dienoyl-CoA + NADPH + H(+) = a 4,5-saturated-(3E)-enoyl-CoA + NADP(+)</text>
        <dbReference type="Rhea" id="RHEA:45912"/>
        <dbReference type="ChEBI" id="CHEBI:15378"/>
        <dbReference type="ChEBI" id="CHEBI:57783"/>
        <dbReference type="ChEBI" id="CHEBI:58349"/>
        <dbReference type="ChEBI" id="CHEBI:85101"/>
        <dbReference type="ChEBI" id="CHEBI:85493"/>
        <dbReference type="EC" id="1.3.1.124"/>
    </reaction>
</comment>
<evidence type="ECO:0000256" key="1">
    <source>
        <dbReference type="ARBA" id="ARBA00022857"/>
    </source>
</evidence>
<evidence type="ECO:0000256" key="4">
    <source>
        <dbReference type="ARBA" id="ARBA00048009"/>
    </source>
</evidence>
<feature type="chain" id="PRO_5042949692" description="2,4-dienoyl-CoA reductase [(3E)-enoyl-CoA-producing]" evidence="6">
    <location>
        <begin position="46"/>
        <end position="198"/>
    </location>
</feature>
<evidence type="ECO:0000313" key="8">
    <source>
        <dbReference type="Proteomes" id="UP001327560"/>
    </source>
</evidence>
<evidence type="ECO:0000256" key="2">
    <source>
        <dbReference type="ARBA" id="ARBA00023002"/>
    </source>
</evidence>
<dbReference type="Pfam" id="PF13561">
    <property type="entry name" value="adh_short_C2"/>
    <property type="match status" value="1"/>
</dbReference>
<proteinExistence type="predicted"/>
<dbReference type="InterPro" id="IPR045017">
    <property type="entry name" value="DECR2-like"/>
</dbReference>
<protein>
    <recommendedName>
        <fullName evidence="3">2,4-dienoyl-CoA reductase [(3E)-enoyl-CoA-producing]</fullName>
        <ecNumber evidence="3">1.3.1.124</ecNumber>
    </recommendedName>
</protein>
<evidence type="ECO:0000256" key="5">
    <source>
        <dbReference type="ARBA" id="ARBA00048340"/>
    </source>
</evidence>
<organism evidence="7 8">
    <name type="scientific">Canna indica</name>
    <name type="common">Indian-shot</name>
    <dbReference type="NCBI Taxonomy" id="4628"/>
    <lineage>
        <taxon>Eukaryota</taxon>
        <taxon>Viridiplantae</taxon>
        <taxon>Streptophyta</taxon>
        <taxon>Embryophyta</taxon>
        <taxon>Tracheophyta</taxon>
        <taxon>Spermatophyta</taxon>
        <taxon>Magnoliopsida</taxon>
        <taxon>Liliopsida</taxon>
        <taxon>Zingiberales</taxon>
        <taxon>Cannaceae</taxon>
        <taxon>Canna</taxon>
    </lineage>
</organism>
<keyword evidence="6" id="KW-0732">Signal</keyword>
<evidence type="ECO:0000256" key="6">
    <source>
        <dbReference type="SAM" id="SignalP"/>
    </source>
</evidence>
<comment type="catalytic activity">
    <reaction evidence="5">
        <text>a (2E,4Z)-dienoyl-CoA + NADPH + H(+) = a 4,5-saturated-(3E)-enoyl-CoA + NADP(+)</text>
        <dbReference type="Rhea" id="RHEA:61892"/>
        <dbReference type="ChEBI" id="CHEBI:15378"/>
        <dbReference type="ChEBI" id="CHEBI:57783"/>
        <dbReference type="ChEBI" id="CHEBI:58349"/>
        <dbReference type="ChEBI" id="CHEBI:85099"/>
        <dbReference type="ChEBI" id="CHEBI:85493"/>
        <dbReference type="EC" id="1.3.1.124"/>
    </reaction>
</comment>
<evidence type="ECO:0000256" key="3">
    <source>
        <dbReference type="ARBA" id="ARBA00026117"/>
    </source>
</evidence>
<keyword evidence="1" id="KW-0521">NADP</keyword>
<dbReference type="GO" id="GO:0008670">
    <property type="term" value="F:2,4-dienoyl-CoA reductase (NADPH) activity"/>
    <property type="evidence" value="ECO:0007669"/>
    <property type="project" value="InterPro"/>
</dbReference>
<sequence>MTTPKAWGRLTRRWKAWRIGLGRAWCPPSLPLLSALLVSTSISTAVDEEAEEAKEAKDLPLMRTKFVDKVIGRLKDDGDFDSLRLKIIRKVKENSLRLILLAHTLCHEALKYLKKGEGKGPTKGGLILNISATLHYTATWYQIYVSAAKAAVDNITWSSALEWGTDYAIWVNGIAPGPIGDTPGMRKLACTRRNAEQL</sequence>
<keyword evidence="8" id="KW-1185">Reference proteome</keyword>